<dbReference type="InterPro" id="IPR013766">
    <property type="entry name" value="Thioredoxin_domain"/>
</dbReference>
<dbReference type="GO" id="GO:0003756">
    <property type="term" value="F:protein disulfide isomerase activity"/>
    <property type="evidence" value="ECO:0007669"/>
    <property type="project" value="UniProtKB-EC"/>
</dbReference>
<keyword evidence="13" id="KW-1185">Reference proteome</keyword>
<organism evidence="12 13">
    <name type="scientific">Neocucurbitaria cava</name>
    <dbReference type="NCBI Taxonomy" id="798079"/>
    <lineage>
        <taxon>Eukaryota</taxon>
        <taxon>Fungi</taxon>
        <taxon>Dikarya</taxon>
        <taxon>Ascomycota</taxon>
        <taxon>Pezizomycotina</taxon>
        <taxon>Dothideomycetes</taxon>
        <taxon>Pleosporomycetidae</taxon>
        <taxon>Pleosporales</taxon>
        <taxon>Pleosporineae</taxon>
        <taxon>Cucurbitariaceae</taxon>
        <taxon>Neocucurbitaria</taxon>
    </lineage>
</organism>
<dbReference type="CDD" id="cd02998">
    <property type="entry name" value="PDI_a_ERp38"/>
    <property type="match status" value="2"/>
</dbReference>
<evidence type="ECO:0000256" key="8">
    <source>
        <dbReference type="ARBA" id="ARBA00023284"/>
    </source>
</evidence>
<evidence type="ECO:0000313" key="12">
    <source>
        <dbReference type="EMBL" id="KAJ4362324.1"/>
    </source>
</evidence>
<dbReference type="InterPro" id="IPR036249">
    <property type="entry name" value="Thioredoxin-like_sf"/>
</dbReference>
<evidence type="ECO:0000313" key="13">
    <source>
        <dbReference type="Proteomes" id="UP001140560"/>
    </source>
</evidence>
<dbReference type="PRINTS" id="PR00421">
    <property type="entry name" value="THIOREDOXIN"/>
</dbReference>
<dbReference type="CDD" id="cd00238">
    <property type="entry name" value="ERp29c"/>
    <property type="match status" value="1"/>
</dbReference>
<feature type="domain" description="Thioredoxin" evidence="11">
    <location>
        <begin position="162"/>
        <end position="284"/>
    </location>
</feature>
<dbReference type="OrthoDB" id="10264505at2759"/>
<evidence type="ECO:0000256" key="2">
    <source>
        <dbReference type="ARBA" id="ARBA00006347"/>
    </source>
</evidence>
<dbReference type="PROSITE" id="PS00194">
    <property type="entry name" value="THIOREDOXIN_1"/>
    <property type="match status" value="3"/>
</dbReference>
<accession>A0A9W9CHB4</accession>
<dbReference type="PANTHER" id="PTHR45672">
    <property type="entry name" value="PROTEIN DISULFIDE-ISOMERASE C17H9.14C-RELATED"/>
    <property type="match status" value="1"/>
</dbReference>
<feature type="domain" description="Thioredoxin" evidence="11">
    <location>
        <begin position="287"/>
        <end position="405"/>
    </location>
</feature>
<dbReference type="PANTHER" id="PTHR45672:SF11">
    <property type="entry name" value="PROTEIN DISULFIDE-ISOMERASE C17H9.14C"/>
    <property type="match status" value="1"/>
</dbReference>
<dbReference type="InterPro" id="IPR036356">
    <property type="entry name" value="ERp29_C_sf"/>
</dbReference>
<name>A0A9W9CHB4_9PLEO</name>
<comment type="caution">
    <text evidence="12">The sequence shown here is derived from an EMBL/GenBank/DDBJ whole genome shotgun (WGS) entry which is preliminary data.</text>
</comment>
<dbReference type="SUPFAM" id="SSF52833">
    <property type="entry name" value="Thioredoxin-like"/>
    <property type="match status" value="3"/>
</dbReference>
<keyword evidence="8" id="KW-0676">Redox-active center</keyword>
<dbReference type="InterPro" id="IPR017937">
    <property type="entry name" value="Thioredoxin_CS"/>
</dbReference>
<evidence type="ECO:0000256" key="10">
    <source>
        <dbReference type="SAM" id="MobiDB-lite"/>
    </source>
</evidence>
<dbReference type="CDD" id="cd02947">
    <property type="entry name" value="TRX_family"/>
    <property type="match status" value="1"/>
</dbReference>
<dbReference type="SUPFAM" id="SSF47933">
    <property type="entry name" value="ERP29 C domain-like"/>
    <property type="match status" value="1"/>
</dbReference>
<dbReference type="PROSITE" id="PS51352">
    <property type="entry name" value="THIOREDOXIN_2"/>
    <property type="match status" value="3"/>
</dbReference>
<dbReference type="Pfam" id="PF07749">
    <property type="entry name" value="ERp29"/>
    <property type="match status" value="1"/>
</dbReference>
<keyword evidence="6" id="KW-1015">Disulfide bond</keyword>
<keyword evidence="4" id="KW-0732">Signal</keyword>
<dbReference type="InterPro" id="IPR011679">
    <property type="entry name" value="ERp29_C"/>
</dbReference>
<feature type="region of interest" description="Disordered" evidence="10">
    <location>
        <begin position="109"/>
        <end position="146"/>
    </location>
</feature>
<dbReference type="FunFam" id="3.40.30.10:FF:000032">
    <property type="entry name" value="Protein disulfide-isomerase A6 homolog"/>
    <property type="match status" value="1"/>
</dbReference>
<dbReference type="Gene3D" id="1.20.1150.12">
    <property type="entry name" value="Endoplasmic reticulum resident protein 29, C-terminal domain"/>
    <property type="match status" value="1"/>
</dbReference>
<dbReference type="InterPro" id="IPR005788">
    <property type="entry name" value="PDI_thioredoxin-like_dom"/>
</dbReference>
<evidence type="ECO:0000256" key="5">
    <source>
        <dbReference type="ARBA" id="ARBA00022737"/>
    </source>
</evidence>
<evidence type="ECO:0000256" key="1">
    <source>
        <dbReference type="ARBA" id="ARBA00001182"/>
    </source>
</evidence>
<proteinExistence type="inferred from homology"/>
<dbReference type="AlphaFoldDB" id="A0A9W9CHB4"/>
<feature type="compositionally biased region" description="Basic and acidic residues" evidence="10">
    <location>
        <begin position="121"/>
        <end position="146"/>
    </location>
</feature>
<dbReference type="GO" id="GO:0005783">
    <property type="term" value="C:endoplasmic reticulum"/>
    <property type="evidence" value="ECO:0007669"/>
    <property type="project" value="InterPro"/>
</dbReference>
<evidence type="ECO:0000259" key="11">
    <source>
        <dbReference type="PROSITE" id="PS51352"/>
    </source>
</evidence>
<sequence length="514" mass="56610">MATEISNTLHFRTLLNGHTYLIADFYATWCPPCKQIAPIYSQLATTHSASGKFAFVKVNVDEQREIAAQHGITAMPTFLLFKDGKKIEEIKGVDPRKLKAAVEKASVGLRSAQTTQTTQPKAKESKKAEGVKSEEKNEVKREEGEEKTLHDINKMLFNRLIPAAVALLPALTSASVLDLEPKNFDDVVLKSGKPALVEFFAPWCGHCKNLAPVYEELATVFQHASDKVSVAKVDADNHKSLGQRFGVSGFPTLKWFDGKSDKPVDYSGGRDLESLTKFITEKTSIKPKVKGKLPSQVVYLDDKSFKEKVGKDQDVLVAFTAPWCGHCKSLAPVWETLANDFATEPTVLIAKVDAEAENSKALATEQGVQSYPTIKYFKKGSTDPLPYEGARAEKDFVDFLNSNAGTHRAVGGGLDATGGTIEAFNTVIEKFQGTYGDGVEEAQKIAADLKDKYAQYYVKVFQKIGANKEYAEKELKRLQGLIGKGNLAQEKLDDLTSRSNILRKFLGQEEKSEL</sequence>
<feature type="domain" description="Thioredoxin" evidence="11">
    <location>
        <begin position="1"/>
        <end position="107"/>
    </location>
</feature>
<keyword evidence="5" id="KW-0677">Repeat</keyword>
<dbReference type="Pfam" id="PF00085">
    <property type="entry name" value="Thioredoxin"/>
    <property type="match status" value="3"/>
</dbReference>
<comment type="catalytic activity">
    <reaction evidence="1">
        <text>Catalyzes the rearrangement of -S-S- bonds in proteins.</text>
        <dbReference type="EC" id="5.3.4.1"/>
    </reaction>
</comment>
<dbReference type="NCBIfam" id="TIGR01126">
    <property type="entry name" value="pdi_dom"/>
    <property type="match status" value="2"/>
</dbReference>
<reference evidence="12" key="1">
    <citation type="submission" date="2022-10" db="EMBL/GenBank/DDBJ databases">
        <title>Tapping the CABI collections for fungal endophytes: first genome assemblies for Collariella, Neodidymelliopsis, Ascochyta clinopodiicola, Didymella pomorum, Didymosphaeria variabile, Neocosmospora piperis and Neocucurbitaria cava.</title>
        <authorList>
            <person name="Hill R."/>
        </authorList>
    </citation>
    <scope>NUCLEOTIDE SEQUENCE</scope>
    <source>
        <strain evidence="12">IMI 356814</strain>
    </source>
</reference>
<evidence type="ECO:0000256" key="9">
    <source>
        <dbReference type="RuleBase" id="RU004208"/>
    </source>
</evidence>
<evidence type="ECO:0000256" key="6">
    <source>
        <dbReference type="ARBA" id="ARBA00023157"/>
    </source>
</evidence>
<evidence type="ECO:0000256" key="7">
    <source>
        <dbReference type="ARBA" id="ARBA00023235"/>
    </source>
</evidence>
<dbReference type="Gene3D" id="3.40.30.10">
    <property type="entry name" value="Glutaredoxin"/>
    <property type="match status" value="3"/>
</dbReference>
<dbReference type="InterPro" id="IPR051063">
    <property type="entry name" value="PDI"/>
</dbReference>
<evidence type="ECO:0000256" key="3">
    <source>
        <dbReference type="ARBA" id="ARBA00012723"/>
    </source>
</evidence>
<comment type="similarity">
    <text evidence="2 9">Belongs to the protein disulfide isomerase family.</text>
</comment>
<dbReference type="GO" id="GO:0006457">
    <property type="term" value="P:protein folding"/>
    <property type="evidence" value="ECO:0007669"/>
    <property type="project" value="TreeGrafter"/>
</dbReference>
<dbReference type="EC" id="5.3.4.1" evidence="3"/>
<protein>
    <recommendedName>
        <fullName evidence="3">protein disulfide-isomerase</fullName>
        <ecNumber evidence="3">5.3.4.1</ecNumber>
    </recommendedName>
</protein>
<dbReference type="EMBL" id="JAPEUY010000021">
    <property type="protein sequence ID" value="KAJ4362324.1"/>
    <property type="molecule type" value="Genomic_DNA"/>
</dbReference>
<evidence type="ECO:0000256" key="4">
    <source>
        <dbReference type="ARBA" id="ARBA00022729"/>
    </source>
</evidence>
<gene>
    <name evidence="12" type="ORF">N0V83_010417</name>
</gene>
<keyword evidence="7" id="KW-0413">Isomerase</keyword>
<dbReference type="Proteomes" id="UP001140560">
    <property type="component" value="Unassembled WGS sequence"/>
</dbReference>